<dbReference type="Proteomes" id="UP000240322">
    <property type="component" value="Unassembled WGS sequence"/>
</dbReference>
<sequence length="105" mass="12053">MTFNFSEAGAYQVFVEIRDSAGYTLLSYKQLMFVEHFASSNTINVYKKSTYTHQRIKTQYIIIFAIIVVISSLLLSDIFGLHTVVEAKHSNYEMPPSYLSNYPPI</sequence>
<protein>
    <submittedName>
        <fullName evidence="2">Uncharacterized protein</fullName>
    </submittedName>
</protein>
<proteinExistence type="predicted"/>
<feature type="transmembrane region" description="Helical" evidence="1">
    <location>
        <begin position="60"/>
        <end position="85"/>
    </location>
</feature>
<gene>
    <name evidence="2" type="ORF">B9Q03_11775</name>
</gene>
<comment type="caution">
    <text evidence="2">The sequence shown here is derived from an EMBL/GenBank/DDBJ whole genome shotgun (WGS) entry which is preliminary data.</text>
</comment>
<keyword evidence="1" id="KW-1133">Transmembrane helix</keyword>
<organism evidence="2 3">
    <name type="scientific">Candidatus Marsarchaeota G2 archaeon OSP_D</name>
    <dbReference type="NCBI Taxonomy" id="1978157"/>
    <lineage>
        <taxon>Archaea</taxon>
        <taxon>Candidatus Marsarchaeota</taxon>
        <taxon>Candidatus Marsarchaeota group 2</taxon>
    </lineage>
</organism>
<keyword evidence="1" id="KW-0812">Transmembrane</keyword>
<evidence type="ECO:0000313" key="3">
    <source>
        <dbReference type="Proteomes" id="UP000240322"/>
    </source>
</evidence>
<accession>A0A2R6AIY4</accession>
<evidence type="ECO:0000256" key="1">
    <source>
        <dbReference type="SAM" id="Phobius"/>
    </source>
</evidence>
<name>A0A2R6AIY4_9ARCH</name>
<reference evidence="2 3" key="1">
    <citation type="submission" date="2017-04" db="EMBL/GenBank/DDBJ databases">
        <title>Novel microbial lineages endemic to geothermal iron-oxide mats fill important gaps in the evolutionary history of Archaea.</title>
        <authorList>
            <person name="Jay Z.J."/>
            <person name="Beam J.P."/>
            <person name="Dlakic M."/>
            <person name="Rusch D.B."/>
            <person name="Kozubal M.A."/>
            <person name="Inskeep W.P."/>
        </authorList>
    </citation>
    <scope>NUCLEOTIDE SEQUENCE [LARGE SCALE GENOMIC DNA]</scope>
    <source>
        <strain evidence="2">OSP_D</strain>
    </source>
</reference>
<keyword evidence="1" id="KW-0472">Membrane</keyword>
<dbReference type="EMBL" id="NEXE01000213">
    <property type="protein sequence ID" value="PSN86308.1"/>
    <property type="molecule type" value="Genomic_DNA"/>
</dbReference>
<dbReference type="AlphaFoldDB" id="A0A2R6AIY4"/>
<evidence type="ECO:0000313" key="2">
    <source>
        <dbReference type="EMBL" id="PSN86308.1"/>
    </source>
</evidence>